<evidence type="ECO:0000256" key="3">
    <source>
        <dbReference type="ARBA" id="ARBA00022691"/>
    </source>
</evidence>
<dbReference type="Gene3D" id="1.10.10.10">
    <property type="entry name" value="Winged helix-like DNA-binding domain superfamily/Winged helix DNA-binding domain"/>
    <property type="match status" value="1"/>
</dbReference>
<dbReference type="Proteomes" id="UP000655225">
    <property type="component" value="Unassembled WGS sequence"/>
</dbReference>
<dbReference type="InterPro" id="IPR016461">
    <property type="entry name" value="COMT-like"/>
</dbReference>
<proteinExistence type="predicted"/>
<dbReference type="AlphaFoldDB" id="A0A834YSS2"/>
<dbReference type="InterPro" id="IPR012967">
    <property type="entry name" value="COMT_dimerisation"/>
</dbReference>
<feature type="domain" description="O-methyltransferase C-terminal" evidence="5">
    <location>
        <begin position="139"/>
        <end position="344"/>
    </location>
</feature>
<evidence type="ECO:0000256" key="1">
    <source>
        <dbReference type="ARBA" id="ARBA00022603"/>
    </source>
</evidence>
<dbReference type="InterPro" id="IPR036390">
    <property type="entry name" value="WH_DNA-bd_sf"/>
</dbReference>
<evidence type="ECO:0000259" key="5">
    <source>
        <dbReference type="Pfam" id="PF00891"/>
    </source>
</evidence>
<dbReference type="PROSITE" id="PS51683">
    <property type="entry name" value="SAM_OMT_II"/>
    <property type="match status" value="1"/>
</dbReference>
<dbReference type="InterPro" id="IPR036388">
    <property type="entry name" value="WH-like_DNA-bd_sf"/>
</dbReference>
<dbReference type="GO" id="GO:0032259">
    <property type="term" value="P:methylation"/>
    <property type="evidence" value="ECO:0007669"/>
    <property type="project" value="UniProtKB-KW"/>
</dbReference>
<gene>
    <name evidence="7" type="ORF">HHK36_021251</name>
</gene>
<feature type="domain" description="O-methyltransferase dimerisation" evidence="6">
    <location>
        <begin position="23"/>
        <end position="116"/>
    </location>
</feature>
<dbReference type="Gene3D" id="3.40.50.150">
    <property type="entry name" value="Vaccinia Virus protein VP39"/>
    <property type="match status" value="1"/>
</dbReference>
<keyword evidence="1" id="KW-0489">Methyltransferase</keyword>
<dbReference type="GO" id="GO:0008171">
    <property type="term" value="F:O-methyltransferase activity"/>
    <property type="evidence" value="ECO:0007669"/>
    <property type="project" value="InterPro"/>
</dbReference>
<dbReference type="Pfam" id="PF00891">
    <property type="entry name" value="Methyltransf_2"/>
    <property type="match status" value="1"/>
</dbReference>
<dbReference type="SUPFAM" id="SSF53335">
    <property type="entry name" value="S-adenosyl-L-methionine-dependent methyltransferases"/>
    <property type="match status" value="1"/>
</dbReference>
<dbReference type="OrthoDB" id="1606438at2759"/>
<accession>A0A834YSS2</accession>
<evidence type="ECO:0000256" key="4">
    <source>
        <dbReference type="PIRSR" id="PIRSR005739-1"/>
    </source>
</evidence>
<dbReference type="PIRSF" id="PIRSF005739">
    <property type="entry name" value="O-mtase"/>
    <property type="match status" value="1"/>
</dbReference>
<dbReference type="Pfam" id="PF08100">
    <property type="entry name" value="Dimerisation"/>
    <property type="match status" value="1"/>
</dbReference>
<dbReference type="PANTHER" id="PTHR11746">
    <property type="entry name" value="O-METHYLTRANSFERASE"/>
    <property type="match status" value="1"/>
</dbReference>
<comment type="caution">
    <text evidence="7">The sequence shown here is derived from an EMBL/GenBank/DDBJ whole genome shotgun (WGS) entry which is preliminary data.</text>
</comment>
<dbReference type="EMBL" id="JABCRI010000015">
    <property type="protein sequence ID" value="KAF8393010.1"/>
    <property type="molecule type" value="Genomic_DNA"/>
</dbReference>
<organism evidence="7 8">
    <name type="scientific">Tetracentron sinense</name>
    <name type="common">Spur-leaf</name>
    <dbReference type="NCBI Taxonomy" id="13715"/>
    <lineage>
        <taxon>Eukaryota</taxon>
        <taxon>Viridiplantae</taxon>
        <taxon>Streptophyta</taxon>
        <taxon>Embryophyta</taxon>
        <taxon>Tracheophyta</taxon>
        <taxon>Spermatophyta</taxon>
        <taxon>Magnoliopsida</taxon>
        <taxon>Trochodendrales</taxon>
        <taxon>Trochodendraceae</taxon>
        <taxon>Tetracentron</taxon>
    </lineage>
</organism>
<evidence type="ECO:0000313" key="8">
    <source>
        <dbReference type="Proteomes" id="UP000655225"/>
    </source>
</evidence>
<name>A0A834YSS2_TETSI</name>
<dbReference type="OMA" id="MEMANAT"/>
<keyword evidence="2" id="KW-0808">Transferase</keyword>
<dbReference type="InterPro" id="IPR029063">
    <property type="entry name" value="SAM-dependent_MTases_sf"/>
</dbReference>
<dbReference type="SUPFAM" id="SSF46785">
    <property type="entry name" value="Winged helix' DNA-binding domain"/>
    <property type="match status" value="1"/>
</dbReference>
<feature type="active site" description="Proton acceptor" evidence="4">
    <location>
        <position position="268"/>
    </location>
</feature>
<reference evidence="7 8" key="1">
    <citation type="submission" date="2020-04" db="EMBL/GenBank/DDBJ databases">
        <title>Plant Genome Project.</title>
        <authorList>
            <person name="Zhang R.-G."/>
        </authorList>
    </citation>
    <scope>NUCLEOTIDE SEQUENCE [LARGE SCALE GENOMIC DNA]</scope>
    <source>
        <strain evidence="7">YNK0</strain>
        <tissue evidence="7">Leaf</tissue>
    </source>
</reference>
<sequence>MSSTESQTRVSNEDEDSLLLKAMEMANATILPMVLRTVIDLEVLEIIARAGTGALVSPSEIASKLPTQNPDAPNMVDRLLRFLAGYSVTTCSLITREDGTVQRLYGLAPISKYFIRDQHGVPMSPILFYVHDKVFMDCWYHLKDAVLEGGLPFTKAHGMPMFEYMGKDPRFNETFNREMSHITNIAMKVILETYTGFKDLKELVDVGGGIGITLNMITSKYPTIKGINFDLSHVIEHAPSYPGVQHVAGNMFESIPKADTILLKSVLHDWSDDSCLKLLEKCYEALPGHGKLIVIESALPVAPETTLAAIGVCKKDLVMMLQTPGGKERTQPEFVALANGAGFSGVRFVCHANPFWVMEFYK</sequence>
<dbReference type="FunFam" id="3.40.50.150:FF:000061">
    <property type="entry name" value="Caffeic acid O-methyltransferase"/>
    <property type="match status" value="1"/>
</dbReference>
<dbReference type="InterPro" id="IPR001077">
    <property type="entry name" value="COMT_C"/>
</dbReference>
<keyword evidence="3" id="KW-0949">S-adenosyl-L-methionine</keyword>
<dbReference type="FunFam" id="1.10.10.10:FF:000357">
    <property type="entry name" value="Caffeic acid 3-O-methyltransferase"/>
    <property type="match status" value="1"/>
</dbReference>
<evidence type="ECO:0000256" key="2">
    <source>
        <dbReference type="ARBA" id="ARBA00022679"/>
    </source>
</evidence>
<evidence type="ECO:0000313" key="7">
    <source>
        <dbReference type="EMBL" id="KAF8393010.1"/>
    </source>
</evidence>
<dbReference type="GO" id="GO:0046983">
    <property type="term" value="F:protein dimerization activity"/>
    <property type="evidence" value="ECO:0007669"/>
    <property type="project" value="InterPro"/>
</dbReference>
<evidence type="ECO:0000259" key="6">
    <source>
        <dbReference type="Pfam" id="PF08100"/>
    </source>
</evidence>
<protein>
    <submittedName>
        <fullName evidence="7">Uncharacterized protein</fullName>
    </submittedName>
</protein>
<keyword evidence="8" id="KW-1185">Reference proteome</keyword>